<sequence length="139" mass="14623">MNVGTYSCLAEAGEDSLQSQIAVLTLAYLSNSFSVHPTSHIQSMGDIVHLQCSIDSSPPPSISWYYNGQPLSDGGVVTSTTLSVLRLGPLEHQQMGVYSCLATNALLPGQQRMSNPATLTILGRPGFITTPSAQSIAVG</sequence>
<dbReference type="SMART" id="SM00409">
    <property type="entry name" value="IG"/>
    <property type="match status" value="1"/>
</dbReference>
<evidence type="ECO:0000313" key="4">
    <source>
        <dbReference type="Proteomes" id="UP000694865"/>
    </source>
</evidence>
<dbReference type="InterPro" id="IPR013783">
    <property type="entry name" value="Ig-like_fold"/>
</dbReference>
<dbReference type="CDD" id="cd00096">
    <property type="entry name" value="Ig"/>
    <property type="match status" value="1"/>
</dbReference>
<dbReference type="InterPro" id="IPR003598">
    <property type="entry name" value="Ig_sub2"/>
</dbReference>
<evidence type="ECO:0000313" key="5">
    <source>
        <dbReference type="RefSeq" id="XP_006823184.1"/>
    </source>
</evidence>
<dbReference type="PANTHER" id="PTHR44170:SF6">
    <property type="entry name" value="CONTACTIN"/>
    <property type="match status" value="1"/>
</dbReference>
<name>A0ABM0MT43_SACKO</name>
<keyword evidence="4" id="KW-1185">Reference proteome</keyword>
<dbReference type="GeneID" id="102801765"/>
<organism evidence="4 5">
    <name type="scientific">Saccoglossus kowalevskii</name>
    <name type="common">Acorn worm</name>
    <dbReference type="NCBI Taxonomy" id="10224"/>
    <lineage>
        <taxon>Eukaryota</taxon>
        <taxon>Metazoa</taxon>
        <taxon>Hemichordata</taxon>
        <taxon>Enteropneusta</taxon>
        <taxon>Harrimaniidae</taxon>
        <taxon>Saccoglossus</taxon>
    </lineage>
</organism>
<proteinExistence type="predicted"/>
<protein>
    <submittedName>
        <fullName evidence="5">Titin-like</fullName>
    </submittedName>
</protein>
<dbReference type="InterPro" id="IPR003599">
    <property type="entry name" value="Ig_sub"/>
</dbReference>
<dbReference type="SUPFAM" id="SSF48726">
    <property type="entry name" value="Immunoglobulin"/>
    <property type="match status" value="1"/>
</dbReference>
<dbReference type="SMART" id="SM00408">
    <property type="entry name" value="IGc2"/>
    <property type="match status" value="1"/>
</dbReference>
<keyword evidence="2" id="KW-1015">Disulfide bond</keyword>
<feature type="domain" description="Ig-like" evidence="3">
    <location>
        <begin position="31"/>
        <end position="120"/>
    </location>
</feature>
<dbReference type="PROSITE" id="PS50835">
    <property type="entry name" value="IG_LIKE"/>
    <property type="match status" value="1"/>
</dbReference>
<evidence type="ECO:0000256" key="1">
    <source>
        <dbReference type="ARBA" id="ARBA00022737"/>
    </source>
</evidence>
<reference evidence="5" key="1">
    <citation type="submission" date="2025-08" db="UniProtKB">
        <authorList>
            <consortium name="RefSeq"/>
        </authorList>
    </citation>
    <scope>IDENTIFICATION</scope>
    <source>
        <tissue evidence="5">Testes</tissue>
    </source>
</reference>
<gene>
    <name evidence="5" type="primary">LOC102801765</name>
</gene>
<dbReference type="Pfam" id="PF13927">
    <property type="entry name" value="Ig_3"/>
    <property type="match status" value="1"/>
</dbReference>
<accession>A0ABM0MT43</accession>
<keyword evidence="1" id="KW-0677">Repeat</keyword>
<evidence type="ECO:0000256" key="2">
    <source>
        <dbReference type="ARBA" id="ARBA00023157"/>
    </source>
</evidence>
<dbReference type="InterPro" id="IPR036179">
    <property type="entry name" value="Ig-like_dom_sf"/>
</dbReference>
<evidence type="ECO:0000259" key="3">
    <source>
        <dbReference type="PROSITE" id="PS50835"/>
    </source>
</evidence>
<dbReference type="Proteomes" id="UP000694865">
    <property type="component" value="Unplaced"/>
</dbReference>
<dbReference type="Gene3D" id="2.60.40.10">
    <property type="entry name" value="Immunoglobulins"/>
    <property type="match status" value="1"/>
</dbReference>
<dbReference type="RefSeq" id="XP_006823184.1">
    <property type="nucleotide sequence ID" value="XM_006823121.1"/>
</dbReference>
<feature type="non-terminal residue" evidence="5">
    <location>
        <position position="139"/>
    </location>
</feature>
<dbReference type="PANTHER" id="PTHR44170">
    <property type="entry name" value="PROTEIN SIDEKICK"/>
    <property type="match status" value="1"/>
</dbReference>
<dbReference type="InterPro" id="IPR007110">
    <property type="entry name" value="Ig-like_dom"/>
</dbReference>